<evidence type="ECO:0000313" key="8">
    <source>
        <dbReference type="Proteomes" id="UP000824160"/>
    </source>
</evidence>
<evidence type="ECO:0000256" key="2">
    <source>
        <dbReference type="ARBA" id="ARBA00022573"/>
    </source>
</evidence>
<evidence type="ECO:0000259" key="6">
    <source>
        <dbReference type="Pfam" id="PF00590"/>
    </source>
</evidence>
<reference evidence="7" key="2">
    <citation type="journal article" date="2021" name="PeerJ">
        <title>Extensive microbial diversity within the chicken gut microbiome revealed by metagenomics and culture.</title>
        <authorList>
            <person name="Gilroy R."/>
            <person name="Ravi A."/>
            <person name="Getino M."/>
            <person name="Pursley I."/>
            <person name="Horton D.L."/>
            <person name="Alikhan N.F."/>
            <person name="Baker D."/>
            <person name="Gharbi K."/>
            <person name="Hall N."/>
            <person name="Watson M."/>
            <person name="Adriaenssens E.M."/>
            <person name="Foster-Nyarko E."/>
            <person name="Jarju S."/>
            <person name="Secka A."/>
            <person name="Antonio M."/>
            <person name="Oren A."/>
            <person name="Chaudhuri R.R."/>
            <person name="La Ragione R."/>
            <person name="Hildebrand F."/>
            <person name="Pallen M.J."/>
        </authorList>
    </citation>
    <scope>NUCLEOTIDE SEQUENCE</scope>
    <source>
        <strain evidence="7">ChiBcec7-5410</strain>
    </source>
</reference>
<comment type="pathway">
    <text evidence="1">Cofactor biosynthesis; adenosylcobalamin biosynthesis.</text>
</comment>
<feature type="domain" description="Tetrapyrrole methylase" evidence="6">
    <location>
        <begin position="3"/>
        <end position="187"/>
    </location>
</feature>
<keyword evidence="5" id="KW-0949">S-adenosyl-L-methionine</keyword>
<dbReference type="Gene3D" id="3.30.950.10">
    <property type="entry name" value="Methyltransferase, Cobalt-precorrin-4 Transmethylase, Domain 2"/>
    <property type="match status" value="1"/>
</dbReference>
<dbReference type="Gene3D" id="3.40.50.150">
    <property type="entry name" value="Vaccinia Virus protein VP39"/>
    <property type="match status" value="1"/>
</dbReference>
<organism evidence="7 8">
    <name type="scientific">Candidatus Faecivivens stercoripullorum</name>
    <dbReference type="NCBI Taxonomy" id="2840805"/>
    <lineage>
        <taxon>Bacteria</taxon>
        <taxon>Bacillati</taxon>
        <taxon>Bacillota</taxon>
        <taxon>Clostridia</taxon>
        <taxon>Eubacteriales</taxon>
        <taxon>Oscillospiraceae</taxon>
        <taxon>Oscillospiraceae incertae sedis</taxon>
        <taxon>Candidatus Faecivivens</taxon>
    </lineage>
</organism>
<dbReference type="InterPro" id="IPR014776">
    <property type="entry name" value="4pyrrole_Mease_sub2"/>
</dbReference>
<dbReference type="EMBL" id="DVLW01000025">
    <property type="protein sequence ID" value="HIT93713.1"/>
    <property type="molecule type" value="Genomic_DNA"/>
</dbReference>
<evidence type="ECO:0000313" key="7">
    <source>
        <dbReference type="EMBL" id="HIT93713.1"/>
    </source>
</evidence>
<dbReference type="GO" id="GO:0009236">
    <property type="term" value="P:cobalamin biosynthetic process"/>
    <property type="evidence" value="ECO:0007669"/>
    <property type="project" value="UniProtKB-KW"/>
</dbReference>
<dbReference type="GO" id="GO:0008276">
    <property type="term" value="F:protein methyltransferase activity"/>
    <property type="evidence" value="ECO:0007669"/>
    <property type="project" value="InterPro"/>
</dbReference>
<dbReference type="Pfam" id="PF00590">
    <property type="entry name" value="TP_methylase"/>
    <property type="match status" value="1"/>
</dbReference>
<keyword evidence="3" id="KW-0489">Methyltransferase</keyword>
<evidence type="ECO:0000256" key="1">
    <source>
        <dbReference type="ARBA" id="ARBA00004953"/>
    </source>
</evidence>
<dbReference type="InterPro" id="IPR035996">
    <property type="entry name" value="4pyrrol_Methylase_sf"/>
</dbReference>
<evidence type="ECO:0000256" key="4">
    <source>
        <dbReference type="ARBA" id="ARBA00022679"/>
    </source>
</evidence>
<dbReference type="NCBIfam" id="TIGR02469">
    <property type="entry name" value="CbiT"/>
    <property type="match status" value="1"/>
</dbReference>
<dbReference type="InterPro" id="IPR014777">
    <property type="entry name" value="4pyrrole_Mease_sub1"/>
</dbReference>
<sequence>MQVILAAAGADNHTITEDCRRALQNAGYIIGARRLLENLPDGCTQNRMAATRPDDIMQLLHTSETENNVVLYSGDTGFYSGARLLIPLLEAEGIAYEVLPGISSVQLLSSALGRPWQDWLLVSAHGVDCDPVGAVMQGKTVFFLTGGSLRPEVLCQQLTDAGLGQLPVTIGEDLSYPGQRIRKGTAAGFCKETFSPLSVLLAEPAPGIKRRTPGFPDSVFMRGEVPMTKQEVRAVILAKLAPKETDILWDIGAGTGSVSIELALSATRGRTYAVECNKTACELICANRQKLGAWNLRLIEGRAPEVLNGLETPDAVFIGGSKGSMQQLVDLVLERNPKARICISAICIETVYQAVQALKVHGIEPDIIQLSVSRSKTAGSLHLMMANNPVFLIAGNCDD</sequence>
<dbReference type="AlphaFoldDB" id="A0A9D1H4X5"/>
<protein>
    <submittedName>
        <fullName evidence="7">Precorrin-6Y C5,15-methyltransferase (Decarboxylating) subunit CbiT</fullName>
    </submittedName>
</protein>
<reference evidence="7" key="1">
    <citation type="submission" date="2020-10" db="EMBL/GenBank/DDBJ databases">
        <authorList>
            <person name="Gilroy R."/>
        </authorList>
    </citation>
    <scope>NUCLEOTIDE SEQUENCE</scope>
    <source>
        <strain evidence="7">ChiBcec7-5410</strain>
    </source>
</reference>
<dbReference type="CDD" id="cd02440">
    <property type="entry name" value="AdoMet_MTases"/>
    <property type="match status" value="1"/>
</dbReference>
<dbReference type="InterPro" id="IPR050714">
    <property type="entry name" value="Cobalamin_biosynth_MTase"/>
</dbReference>
<evidence type="ECO:0000256" key="5">
    <source>
        <dbReference type="ARBA" id="ARBA00022691"/>
    </source>
</evidence>
<proteinExistence type="predicted"/>
<dbReference type="InterPro" id="IPR029063">
    <property type="entry name" value="SAM-dependent_MTases_sf"/>
</dbReference>
<dbReference type="PANTHER" id="PTHR43182">
    <property type="entry name" value="COBALT-PRECORRIN-6B C(15)-METHYLTRANSFERASE (DECARBOXYLATING)"/>
    <property type="match status" value="1"/>
</dbReference>
<dbReference type="InterPro" id="IPR014008">
    <property type="entry name" value="Cbl_synth_MTase_CbiT"/>
</dbReference>
<dbReference type="Gene3D" id="3.40.1010.10">
    <property type="entry name" value="Cobalt-precorrin-4 Transmethylase, Domain 1"/>
    <property type="match status" value="1"/>
</dbReference>
<dbReference type="InterPro" id="IPR012818">
    <property type="entry name" value="CbiE"/>
</dbReference>
<gene>
    <name evidence="7" type="primary">cbiT</name>
    <name evidence="7" type="ORF">IAC43_00855</name>
</gene>
<dbReference type="InterPro" id="IPR006365">
    <property type="entry name" value="Cbl_synth_CobL"/>
</dbReference>
<evidence type="ECO:0000256" key="3">
    <source>
        <dbReference type="ARBA" id="ARBA00022603"/>
    </source>
</evidence>
<dbReference type="GO" id="GO:0032259">
    <property type="term" value="P:methylation"/>
    <property type="evidence" value="ECO:0007669"/>
    <property type="project" value="UniProtKB-KW"/>
</dbReference>
<dbReference type="SUPFAM" id="SSF53790">
    <property type="entry name" value="Tetrapyrrole methylase"/>
    <property type="match status" value="1"/>
</dbReference>
<dbReference type="PIRSF" id="PIRSF036428">
    <property type="entry name" value="CobL"/>
    <property type="match status" value="1"/>
</dbReference>
<name>A0A9D1H4X5_9FIRM</name>
<dbReference type="CDD" id="cd11644">
    <property type="entry name" value="Precorrin-6Y-MT"/>
    <property type="match status" value="1"/>
</dbReference>
<dbReference type="InterPro" id="IPR000878">
    <property type="entry name" value="4pyrrol_Mease"/>
</dbReference>
<accession>A0A9D1H4X5</accession>
<dbReference type="PANTHER" id="PTHR43182:SF1">
    <property type="entry name" value="COBALT-PRECORRIN-7 C(5)-METHYLTRANSFERASE"/>
    <property type="match status" value="1"/>
</dbReference>
<dbReference type="SUPFAM" id="SSF53335">
    <property type="entry name" value="S-adenosyl-L-methionine-dependent methyltransferases"/>
    <property type="match status" value="1"/>
</dbReference>
<keyword evidence="4" id="KW-0808">Transferase</keyword>
<dbReference type="Proteomes" id="UP000824160">
    <property type="component" value="Unassembled WGS sequence"/>
</dbReference>
<keyword evidence="2" id="KW-0169">Cobalamin biosynthesis</keyword>
<comment type="caution">
    <text evidence="7">The sequence shown here is derived from an EMBL/GenBank/DDBJ whole genome shotgun (WGS) entry which is preliminary data.</text>
</comment>
<dbReference type="NCBIfam" id="TIGR02467">
    <property type="entry name" value="CbiE"/>
    <property type="match status" value="1"/>
</dbReference>